<dbReference type="PANTHER" id="PTHR24173:SF78">
    <property type="entry name" value="PROTEIN FEM-1 HOMOLOG B"/>
    <property type="match status" value="1"/>
</dbReference>
<evidence type="ECO:0000256" key="7">
    <source>
        <dbReference type="PROSITE-ProRule" id="PRU00023"/>
    </source>
</evidence>
<dbReference type="EMBL" id="HACA01029558">
    <property type="protein sequence ID" value="CDW46919.1"/>
    <property type="molecule type" value="Transcribed_RNA"/>
</dbReference>
<dbReference type="PROSITE" id="PS50088">
    <property type="entry name" value="ANK_REPEAT"/>
    <property type="match status" value="3"/>
</dbReference>
<dbReference type="AlphaFoldDB" id="A0A0K2V8W8"/>
<sequence>MVDPDLYFFAAQEGCTERLWTLLEETNPEDRRKLLETLSSTNLNDEKCTLLMVAAKLGNLDLINMLLTYHSLNLEAEGNVIFEGSLILGATALWVAAASGHGTIVTALIRKGADVNHATSTQSTPIRAACFAGKLDIVQYLVACGADIHIANKFNGTCLMIAAYNGYIDIVIYLIQNKVDVHVQASCGATALYFACQEGHLEIVKVIMARMNPSSIQANKLGMTPIKAAAERCRASVVEHFIDNLDISYDDKIDAIELLGASFANDKECYDHLKSLHYIRRALELRESENILKENLSEPISAYGNFSEIQSSSELRVMQNDEYRLQMEGLIMRERILGTSNLDVCHPIIYRGAMLADGFMLDKCILLWLHALRIEKSNKEGISMNLFHFVQLFCQMIRFNLKFDLADFQEVLEACADEIELGTSLDQSVEANMKIMVYLMILLNHIESSITEEQYFIYMKTIHRLIKIEPRTECGGSLLHLAADGKHLVTSLNTFNLIQLPSSSVTKMLLKAGSNPEIKDNNGNTPLHHIAEYERHVSDFLTIYNIITSLLFHGAHIDAVNKLGKTPLDNSSITAKAILREKYKLRLKCLAAQSIQKQKLPFLGCVPADLEKFIRLHGP</sequence>
<organism evidence="8">
    <name type="scientific">Lepeophtheirus salmonis</name>
    <name type="common">Salmon louse</name>
    <name type="synonym">Caligus salmonis</name>
    <dbReference type="NCBI Taxonomy" id="72036"/>
    <lineage>
        <taxon>Eukaryota</taxon>
        <taxon>Metazoa</taxon>
        <taxon>Ecdysozoa</taxon>
        <taxon>Arthropoda</taxon>
        <taxon>Crustacea</taxon>
        <taxon>Multicrustacea</taxon>
        <taxon>Hexanauplia</taxon>
        <taxon>Copepoda</taxon>
        <taxon>Siphonostomatoida</taxon>
        <taxon>Caligidae</taxon>
        <taxon>Lepeophtheirus</taxon>
    </lineage>
</organism>
<dbReference type="InterPro" id="IPR036770">
    <property type="entry name" value="Ankyrin_rpt-contain_sf"/>
</dbReference>
<keyword evidence="3" id="KW-0833">Ubl conjugation pathway</keyword>
<evidence type="ECO:0000256" key="2">
    <source>
        <dbReference type="ARBA" id="ARBA00022737"/>
    </source>
</evidence>
<keyword evidence="2" id="KW-0677">Repeat</keyword>
<dbReference type="InterPro" id="IPR002110">
    <property type="entry name" value="Ankyrin_rpt"/>
</dbReference>
<dbReference type="PANTHER" id="PTHR24173">
    <property type="entry name" value="ANKYRIN REPEAT CONTAINING"/>
    <property type="match status" value="1"/>
</dbReference>
<feature type="repeat" description="ANK" evidence="7">
    <location>
        <begin position="121"/>
        <end position="153"/>
    </location>
</feature>
<dbReference type="GO" id="GO:0005737">
    <property type="term" value="C:cytoplasm"/>
    <property type="evidence" value="ECO:0007669"/>
    <property type="project" value="UniProtKB-SubCell"/>
</dbReference>
<dbReference type="PRINTS" id="PR01415">
    <property type="entry name" value="ANKYRIN"/>
</dbReference>
<evidence type="ECO:0000256" key="3">
    <source>
        <dbReference type="ARBA" id="ARBA00022786"/>
    </source>
</evidence>
<accession>A0A0K2V8W8</accession>
<feature type="repeat" description="ANK" evidence="7">
    <location>
        <begin position="522"/>
        <end position="562"/>
    </location>
</feature>
<dbReference type="Pfam" id="PF12796">
    <property type="entry name" value="Ank_2"/>
    <property type="match status" value="2"/>
</dbReference>
<name>A0A0K2V8W8_LEPSM</name>
<comment type="similarity">
    <text evidence="5">Belongs to the fem-1 family.</text>
</comment>
<dbReference type="PROSITE" id="PS50297">
    <property type="entry name" value="ANK_REP_REGION"/>
    <property type="match status" value="2"/>
</dbReference>
<dbReference type="OrthoDB" id="4429489at2759"/>
<dbReference type="Pfam" id="PF00023">
    <property type="entry name" value="Ank"/>
    <property type="match status" value="1"/>
</dbReference>
<protein>
    <recommendedName>
        <fullName evidence="6">Protein fem-1 homolog B</fullName>
    </recommendedName>
</protein>
<evidence type="ECO:0000256" key="4">
    <source>
        <dbReference type="ARBA" id="ARBA00023043"/>
    </source>
</evidence>
<comment type="pathway">
    <text evidence="1">Protein modification; protein ubiquitination.</text>
</comment>
<dbReference type="SMART" id="SM00248">
    <property type="entry name" value="ANK"/>
    <property type="match status" value="8"/>
</dbReference>
<dbReference type="Gene3D" id="1.25.40.20">
    <property type="entry name" value="Ankyrin repeat-containing domain"/>
    <property type="match status" value="3"/>
</dbReference>
<keyword evidence="4 7" id="KW-0040">ANK repeat</keyword>
<evidence type="ECO:0000256" key="6">
    <source>
        <dbReference type="ARBA" id="ARBA00072197"/>
    </source>
</evidence>
<dbReference type="SUPFAM" id="SSF48403">
    <property type="entry name" value="Ankyrin repeat"/>
    <property type="match status" value="2"/>
</dbReference>
<reference evidence="8" key="1">
    <citation type="submission" date="2014-05" db="EMBL/GenBank/DDBJ databases">
        <authorList>
            <person name="Chronopoulou M."/>
        </authorList>
    </citation>
    <scope>NUCLEOTIDE SEQUENCE</scope>
    <source>
        <tissue evidence="8">Whole organism</tissue>
    </source>
</reference>
<evidence type="ECO:0000256" key="1">
    <source>
        <dbReference type="ARBA" id="ARBA00004906"/>
    </source>
</evidence>
<proteinExistence type="inferred from homology"/>
<evidence type="ECO:0000313" key="8">
    <source>
        <dbReference type="EMBL" id="CDW46919.1"/>
    </source>
</evidence>
<feature type="repeat" description="ANK" evidence="7">
    <location>
        <begin position="88"/>
        <end position="120"/>
    </location>
</feature>
<evidence type="ECO:0000256" key="5">
    <source>
        <dbReference type="ARBA" id="ARBA00038500"/>
    </source>
</evidence>